<feature type="domain" description="Amino acid transporter transmembrane" evidence="6">
    <location>
        <begin position="18"/>
        <end position="379"/>
    </location>
</feature>
<dbReference type="Proteomes" id="UP000835052">
    <property type="component" value="Unassembled WGS sequence"/>
</dbReference>
<proteinExistence type="predicted"/>
<feature type="transmembrane region" description="Helical" evidence="5">
    <location>
        <begin position="167"/>
        <end position="190"/>
    </location>
</feature>
<evidence type="ECO:0000259" key="6">
    <source>
        <dbReference type="Pfam" id="PF01490"/>
    </source>
</evidence>
<comment type="caution">
    <text evidence="7">The sequence shown here is derived from an EMBL/GenBank/DDBJ whole genome shotgun (WGS) entry which is preliminary data.</text>
</comment>
<keyword evidence="2 5" id="KW-0812">Transmembrane</keyword>
<keyword evidence="4 5" id="KW-0472">Membrane</keyword>
<keyword evidence="8" id="KW-1185">Reference proteome</keyword>
<evidence type="ECO:0000256" key="5">
    <source>
        <dbReference type="SAM" id="Phobius"/>
    </source>
</evidence>
<evidence type="ECO:0000313" key="7">
    <source>
        <dbReference type="EMBL" id="CAD6196539.1"/>
    </source>
</evidence>
<evidence type="ECO:0000256" key="2">
    <source>
        <dbReference type="ARBA" id="ARBA00022692"/>
    </source>
</evidence>
<dbReference type="FunFam" id="1.20.1740.10:FF:000052">
    <property type="entry name" value="Lysine histidine transporter-like 3"/>
    <property type="match status" value="1"/>
</dbReference>
<gene>
    <name evidence="7" type="ORF">CAUJ_LOCUS12453</name>
</gene>
<feature type="transmembrane region" description="Helical" evidence="5">
    <location>
        <begin position="210"/>
        <end position="231"/>
    </location>
</feature>
<protein>
    <recommendedName>
        <fullName evidence="6">Amino acid transporter transmembrane domain-containing protein</fullName>
    </recommendedName>
</protein>
<feature type="transmembrane region" description="Helical" evidence="5">
    <location>
        <begin position="348"/>
        <end position="369"/>
    </location>
</feature>
<evidence type="ECO:0000313" key="8">
    <source>
        <dbReference type="Proteomes" id="UP000835052"/>
    </source>
</evidence>
<dbReference type="GO" id="GO:0015179">
    <property type="term" value="F:L-amino acid transmembrane transporter activity"/>
    <property type="evidence" value="ECO:0007669"/>
    <property type="project" value="TreeGrafter"/>
</dbReference>
<feature type="transmembrane region" description="Helical" evidence="5">
    <location>
        <begin position="138"/>
        <end position="160"/>
    </location>
</feature>
<dbReference type="OrthoDB" id="655540at2759"/>
<dbReference type="InterPro" id="IPR013057">
    <property type="entry name" value="AA_transpt_TM"/>
</dbReference>
<organism evidence="7 8">
    <name type="scientific">Caenorhabditis auriculariae</name>
    <dbReference type="NCBI Taxonomy" id="2777116"/>
    <lineage>
        <taxon>Eukaryota</taxon>
        <taxon>Metazoa</taxon>
        <taxon>Ecdysozoa</taxon>
        <taxon>Nematoda</taxon>
        <taxon>Chromadorea</taxon>
        <taxon>Rhabditida</taxon>
        <taxon>Rhabditina</taxon>
        <taxon>Rhabditomorpha</taxon>
        <taxon>Rhabditoidea</taxon>
        <taxon>Rhabditidae</taxon>
        <taxon>Peloderinae</taxon>
        <taxon>Caenorhabditis</taxon>
    </lineage>
</organism>
<feature type="transmembrane region" description="Helical" evidence="5">
    <location>
        <begin position="286"/>
        <end position="306"/>
    </location>
</feature>
<accession>A0A8S1HLE4</accession>
<dbReference type="PANTHER" id="PTHR22950:SF703">
    <property type="entry name" value="AMINO ACID TRANSPORTER TRANSMEMBRANE DOMAIN-CONTAINING PROTEIN"/>
    <property type="match status" value="1"/>
</dbReference>
<evidence type="ECO:0000256" key="4">
    <source>
        <dbReference type="ARBA" id="ARBA00023136"/>
    </source>
</evidence>
<dbReference type="EMBL" id="CAJGYM010000074">
    <property type="protein sequence ID" value="CAD6196539.1"/>
    <property type="molecule type" value="Genomic_DNA"/>
</dbReference>
<dbReference type="AlphaFoldDB" id="A0A8S1HLE4"/>
<dbReference type="PANTHER" id="PTHR22950">
    <property type="entry name" value="AMINO ACID TRANSPORTER"/>
    <property type="match status" value="1"/>
</dbReference>
<feature type="transmembrane region" description="Helical" evidence="5">
    <location>
        <begin position="21"/>
        <end position="44"/>
    </location>
</feature>
<name>A0A8S1HLE4_9PELO</name>
<dbReference type="GO" id="GO:0005774">
    <property type="term" value="C:vacuolar membrane"/>
    <property type="evidence" value="ECO:0007669"/>
    <property type="project" value="TreeGrafter"/>
</dbReference>
<dbReference type="Gene3D" id="1.20.1740.10">
    <property type="entry name" value="Amino acid/polyamine transporter I"/>
    <property type="match status" value="1"/>
</dbReference>
<evidence type="ECO:0000256" key="1">
    <source>
        <dbReference type="ARBA" id="ARBA00004141"/>
    </source>
</evidence>
<evidence type="ECO:0000256" key="3">
    <source>
        <dbReference type="ARBA" id="ARBA00022989"/>
    </source>
</evidence>
<feature type="transmembrane region" description="Helical" evidence="5">
    <location>
        <begin position="103"/>
        <end position="126"/>
    </location>
</feature>
<reference evidence="7" key="1">
    <citation type="submission" date="2020-10" db="EMBL/GenBank/DDBJ databases">
        <authorList>
            <person name="Kikuchi T."/>
        </authorList>
    </citation>
    <scope>NUCLEOTIDE SEQUENCE</scope>
    <source>
        <strain evidence="7">NKZ352</strain>
    </source>
</reference>
<sequence>MKDEPRASVEKHVNERGMSMIVTALFIVGENAGGGLIALPGAVLSTGAPLGIVLIIVAAIICAYTGILLSENWVILQRIFPEYRDHCRKPYPSMGLRAGGPRFGHFVSTILQVTSFGAAVVFLLLASKNFETMLHANFNTHISFCYMILIVGLLVFPMTLPKSPKDFWQAVVAAMITTLIAVVLIIIGSVDDFSTCYPHAHYPEMNWQRLFMSFGTIMFAYGGHGAFPTIQHDMRKPHQFTKSLIIAYIAIVLLYMPVSMVGYYVYGSSLTDSIIPSIQNIPIQTIISLLITLHVALALTILFNPLNQEVEEWLNIPHEFLREKASIKSRSHDGGYFFVAESVPNFGVLLDLVGGSTITLMALVLPVIFNLCLTTIQKKHDLKDPEYAKPPSIKESLNYGGYWITESAKVEKRLVREARAARVKVTQNFRLYSQA</sequence>
<feature type="transmembrane region" description="Helical" evidence="5">
    <location>
        <begin position="243"/>
        <end position="266"/>
    </location>
</feature>
<keyword evidence="3 5" id="KW-1133">Transmembrane helix</keyword>
<comment type="subcellular location">
    <subcellularLocation>
        <location evidence="1">Membrane</location>
        <topology evidence="1">Multi-pass membrane protein</topology>
    </subcellularLocation>
</comment>
<dbReference type="Pfam" id="PF01490">
    <property type="entry name" value="Aa_trans"/>
    <property type="match status" value="1"/>
</dbReference>
<feature type="transmembrane region" description="Helical" evidence="5">
    <location>
        <begin position="50"/>
        <end position="69"/>
    </location>
</feature>